<accession>A0A024T803</accession>
<name>A0A024T803_9STRA</name>
<evidence type="ECO:0000313" key="1">
    <source>
        <dbReference type="EMBL" id="ETV90175.1"/>
    </source>
</evidence>
<dbReference type="VEuPathDB" id="FungiDB:H310_14995"/>
<proteinExistence type="predicted"/>
<dbReference type="AlphaFoldDB" id="A0A024T803"/>
<organism evidence="1">
    <name type="scientific">Aphanomyces invadans</name>
    <dbReference type="NCBI Taxonomy" id="157072"/>
    <lineage>
        <taxon>Eukaryota</taxon>
        <taxon>Sar</taxon>
        <taxon>Stramenopiles</taxon>
        <taxon>Oomycota</taxon>
        <taxon>Saprolegniomycetes</taxon>
        <taxon>Saprolegniales</taxon>
        <taxon>Verrucalvaceae</taxon>
        <taxon>Aphanomyces</taxon>
    </lineage>
</organism>
<dbReference type="EMBL" id="KI914073">
    <property type="protein sequence ID" value="ETV90175.1"/>
    <property type="molecule type" value="Genomic_DNA"/>
</dbReference>
<protein>
    <submittedName>
        <fullName evidence="1">Uncharacterized protein</fullName>
    </submittedName>
</protein>
<dbReference type="OrthoDB" id="78392at2759"/>
<sequence>MAEKYNIDSSTKLKADGANYREWCVKTRAKINQQRLGKYLKPCTASNGMYLEGFTEETISGTTTYGTWEALRDIYESASEVN</sequence>
<reference evidence="1" key="1">
    <citation type="submission" date="2013-12" db="EMBL/GenBank/DDBJ databases">
        <title>The Genome Sequence of Aphanomyces invadans NJM9701.</title>
        <authorList>
            <consortium name="The Broad Institute Genomics Platform"/>
            <person name="Russ C."/>
            <person name="Tyler B."/>
            <person name="van West P."/>
            <person name="Dieguez-Uribeondo J."/>
            <person name="Young S.K."/>
            <person name="Zeng Q."/>
            <person name="Gargeya S."/>
            <person name="Fitzgerald M."/>
            <person name="Abouelleil A."/>
            <person name="Alvarado L."/>
            <person name="Chapman S.B."/>
            <person name="Gainer-Dewar J."/>
            <person name="Goldberg J."/>
            <person name="Griggs A."/>
            <person name="Gujja S."/>
            <person name="Hansen M."/>
            <person name="Howarth C."/>
            <person name="Imamovic A."/>
            <person name="Ireland A."/>
            <person name="Larimer J."/>
            <person name="McCowan C."/>
            <person name="Murphy C."/>
            <person name="Pearson M."/>
            <person name="Poon T.W."/>
            <person name="Priest M."/>
            <person name="Roberts A."/>
            <person name="Saif S."/>
            <person name="Shea T."/>
            <person name="Sykes S."/>
            <person name="Wortman J."/>
            <person name="Nusbaum C."/>
            <person name="Birren B."/>
        </authorList>
    </citation>
    <scope>NUCLEOTIDE SEQUENCE [LARGE SCALE GENOMIC DNA]</scope>
    <source>
        <strain evidence="1">NJM9701</strain>
    </source>
</reference>
<gene>
    <name evidence="1" type="ORF">H310_14995</name>
</gene>
<dbReference type="GeneID" id="20092045"/>
<dbReference type="RefSeq" id="XP_008881194.1">
    <property type="nucleotide sequence ID" value="XM_008882972.1"/>
</dbReference>